<name>A0A453D9X3_AEGTS</name>
<reference evidence="3" key="2">
    <citation type="journal article" date="2017" name="Nat. Plants">
        <title>The Aegilops tauschii genome reveals multiple impacts of transposons.</title>
        <authorList>
            <person name="Zhao G."/>
            <person name="Zou C."/>
            <person name="Li K."/>
            <person name="Wang K."/>
            <person name="Li T."/>
            <person name="Gao L."/>
            <person name="Zhang X."/>
            <person name="Wang H."/>
            <person name="Yang Z."/>
            <person name="Liu X."/>
            <person name="Jiang W."/>
            <person name="Mao L."/>
            <person name="Kong X."/>
            <person name="Jiao Y."/>
            <person name="Jia J."/>
        </authorList>
    </citation>
    <scope>NUCLEOTIDE SEQUENCE [LARGE SCALE GENOMIC DNA]</scope>
    <source>
        <strain evidence="3">cv. AL8/78</strain>
    </source>
</reference>
<reference evidence="3" key="1">
    <citation type="journal article" date="2014" name="Science">
        <title>Ancient hybridizations among the ancestral genomes of bread wheat.</title>
        <authorList>
            <consortium name="International Wheat Genome Sequencing Consortium,"/>
            <person name="Marcussen T."/>
            <person name="Sandve S.R."/>
            <person name="Heier L."/>
            <person name="Spannagl M."/>
            <person name="Pfeifer M."/>
            <person name="Jakobsen K.S."/>
            <person name="Wulff B.B."/>
            <person name="Steuernagel B."/>
            <person name="Mayer K.F."/>
            <person name="Olsen O.A."/>
        </authorList>
    </citation>
    <scope>NUCLEOTIDE SEQUENCE [LARGE SCALE GENOMIC DNA]</scope>
    <source>
        <strain evidence="3">cv. AL8/78</strain>
    </source>
</reference>
<organism evidence="2 3">
    <name type="scientific">Aegilops tauschii subsp. strangulata</name>
    <name type="common">Goatgrass</name>
    <dbReference type="NCBI Taxonomy" id="200361"/>
    <lineage>
        <taxon>Eukaryota</taxon>
        <taxon>Viridiplantae</taxon>
        <taxon>Streptophyta</taxon>
        <taxon>Embryophyta</taxon>
        <taxon>Tracheophyta</taxon>
        <taxon>Spermatophyta</taxon>
        <taxon>Magnoliopsida</taxon>
        <taxon>Liliopsida</taxon>
        <taxon>Poales</taxon>
        <taxon>Poaceae</taxon>
        <taxon>BOP clade</taxon>
        <taxon>Pooideae</taxon>
        <taxon>Triticodae</taxon>
        <taxon>Triticeae</taxon>
        <taxon>Triticinae</taxon>
        <taxon>Aegilops</taxon>
    </lineage>
</organism>
<dbReference type="AlphaFoldDB" id="A0A453D9X3"/>
<evidence type="ECO:0008006" key="4">
    <source>
        <dbReference type="Google" id="ProtNLM"/>
    </source>
</evidence>
<sequence length="80" mass="8939">MAHLPSPILLGLRVVVPLLGHIVRSPNAAIVHEILIHCNSFISCPFIHEHRNFNLEIHNLAKFTCNLGVGRHAWLGNPHD</sequence>
<reference evidence="2" key="3">
    <citation type="journal article" date="2017" name="Nature">
        <title>Genome sequence of the progenitor of the wheat D genome Aegilops tauschii.</title>
        <authorList>
            <person name="Luo M.C."/>
            <person name="Gu Y.Q."/>
            <person name="Puiu D."/>
            <person name="Wang H."/>
            <person name="Twardziok S.O."/>
            <person name="Deal K.R."/>
            <person name="Huo N."/>
            <person name="Zhu T."/>
            <person name="Wang L."/>
            <person name="Wang Y."/>
            <person name="McGuire P.E."/>
            <person name="Liu S."/>
            <person name="Long H."/>
            <person name="Ramasamy R.K."/>
            <person name="Rodriguez J.C."/>
            <person name="Van S.L."/>
            <person name="Yuan L."/>
            <person name="Wang Z."/>
            <person name="Xia Z."/>
            <person name="Xiao L."/>
            <person name="Anderson O.D."/>
            <person name="Ouyang S."/>
            <person name="Liang Y."/>
            <person name="Zimin A.V."/>
            <person name="Pertea G."/>
            <person name="Qi P."/>
            <person name="Bennetzen J.L."/>
            <person name="Dai X."/>
            <person name="Dawson M.W."/>
            <person name="Muller H.G."/>
            <person name="Kugler K."/>
            <person name="Rivarola-Duarte L."/>
            <person name="Spannagl M."/>
            <person name="Mayer K.F.X."/>
            <person name="Lu F.H."/>
            <person name="Bevan M.W."/>
            <person name="Leroy P."/>
            <person name="Li P."/>
            <person name="You F.M."/>
            <person name="Sun Q."/>
            <person name="Liu Z."/>
            <person name="Lyons E."/>
            <person name="Wicker T."/>
            <person name="Salzberg S.L."/>
            <person name="Devos K.M."/>
            <person name="Dvorak J."/>
        </authorList>
    </citation>
    <scope>NUCLEOTIDE SEQUENCE [LARGE SCALE GENOMIC DNA]</scope>
    <source>
        <strain evidence="2">cv. AL8/78</strain>
    </source>
</reference>
<dbReference type="Gramene" id="AET2Gv21154700.1">
    <property type="protein sequence ID" value="AET2Gv21154700.1"/>
    <property type="gene ID" value="AET2Gv21154700"/>
</dbReference>
<keyword evidence="1" id="KW-0732">Signal</keyword>
<reference evidence="2" key="4">
    <citation type="submission" date="2019-03" db="UniProtKB">
        <authorList>
            <consortium name="EnsemblPlants"/>
        </authorList>
    </citation>
    <scope>IDENTIFICATION</scope>
</reference>
<protein>
    <recommendedName>
        <fullName evidence="4">Secreted protein</fullName>
    </recommendedName>
</protein>
<proteinExistence type="predicted"/>
<feature type="chain" id="PRO_5019577544" description="Secreted protein" evidence="1">
    <location>
        <begin position="21"/>
        <end position="80"/>
    </location>
</feature>
<evidence type="ECO:0000313" key="3">
    <source>
        <dbReference type="Proteomes" id="UP000015105"/>
    </source>
</evidence>
<feature type="signal peptide" evidence="1">
    <location>
        <begin position="1"/>
        <end position="20"/>
    </location>
</feature>
<dbReference type="EnsemblPlants" id="AET2Gv21154700.1">
    <property type="protein sequence ID" value="AET2Gv21154700.1"/>
    <property type="gene ID" value="AET2Gv21154700"/>
</dbReference>
<reference evidence="2" key="5">
    <citation type="journal article" date="2021" name="G3 (Bethesda)">
        <title>Aegilops tauschii genome assembly Aet v5.0 features greater sequence contiguity and improved annotation.</title>
        <authorList>
            <person name="Wang L."/>
            <person name="Zhu T."/>
            <person name="Rodriguez J.C."/>
            <person name="Deal K.R."/>
            <person name="Dubcovsky J."/>
            <person name="McGuire P.E."/>
            <person name="Lux T."/>
            <person name="Spannagl M."/>
            <person name="Mayer K.F.X."/>
            <person name="Baldrich P."/>
            <person name="Meyers B.C."/>
            <person name="Huo N."/>
            <person name="Gu Y.Q."/>
            <person name="Zhou H."/>
            <person name="Devos K.M."/>
            <person name="Bennetzen J.L."/>
            <person name="Unver T."/>
            <person name="Budak H."/>
            <person name="Gulick P.J."/>
            <person name="Galiba G."/>
            <person name="Kalapos B."/>
            <person name="Nelson D.R."/>
            <person name="Li P."/>
            <person name="You F.M."/>
            <person name="Luo M.C."/>
            <person name="Dvorak J."/>
        </authorList>
    </citation>
    <scope>NUCLEOTIDE SEQUENCE [LARGE SCALE GENOMIC DNA]</scope>
    <source>
        <strain evidence="2">cv. AL8/78</strain>
    </source>
</reference>
<evidence type="ECO:0000313" key="2">
    <source>
        <dbReference type="EnsemblPlants" id="AET2Gv21154700.1"/>
    </source>
</evidence>
<dbReference type="Proteomes" id="UP000015105">
    <property type="component" value="Chromosome 2D"/>
</dbReference>
<keyword evidence="3" id="KW-1185">Reference proteome</keyword>
<evidence type="ECO:0000256" key="1">
    <source>
        <dbReference type="SAM" id="SignalP"/>
    </source>
</evidence>
<accession>A0A453D9X3</accession>